<reference evidence="1" key="1">
    <citation type="submission" date="2021-01" db="UniProtKB">
        <authorList>
            <consortium name="EnsemblMetazoa"/>
        </authorList>
    </citation>
    <scope>IDENTIFICATION</scope>
</reference>
<evidence type="ECO:0000313" key="1">
    <source>
        <dbReference type="EnsemblMetazoa" id="CLYHEMP008429.1"/>
    </source>
</evidence>
<accession>A0A7M5V239</accession>
<dbReference type="Proteomes" id="UP000594262">
    <property type="component" value="Unplaced"/>
</dbReference>
<sequence length="175" mass="20146">MHQNLCIVPIENLKPDAEKVTNSVWRLDQCFLAYPKKANGQTAEQYKLLKKKYRNARTYLKKVTGSAPECDKAEQDCMLDVIPNECLPLVKRYFDQLLTTEQLKATKTVLHLLAFDEPIRAFMPSAIDKFIKELTKTELDLSQAVEHIDQVQKVSPELCFFLRAFYPTQHNVANA</sequence>
<dbReference type="AlphaFoldDB" id="A0A7M5V239"/>
<protein>
    <submittedName>
        <fullName evidence="1">Uncharacterized protein</fullName>
    </submittedName>
</protein>
<organism evidence="1 2">
    <name type="scientific">Clytia hemisphaerica</name>
    <dbReference type="NCBI Taxonomy" id="252671"/>
    <lineage>
        <taxon>Eukaryota</taxon>
        <taxon>Metazoa</taxon>
        <taxon>Cnidaria</taxon>
        <taxon>Hydrozoa</taxon>
        <taxon>Hydroidolina</taxon>
        <taxon>Leptothecata</taxon>
        <taxon>Obeliida</taxon>
        <taxon>Clytiidae</taxon>
        <taxon>Clytia</taxon>
    </lineage>
</organism>
<dbReference type="EnsemblMetazoa" id="CLYHEMT008429.1">
    <property type="protein sequence ID" value="CLYHEMP008429.1"/>
    <property type="gene ID" value="CLYHEMG008429"/>
</dbReference>
<name>A0A7M5V239_9CNID</name>
<keyword evidence="2" id="KW-1185">Reference proteome</keyword>
<evidence type="ECO:0000313" key="2">
    <source>
        <dbReference type="Proteomes" id="UP000594262"/>
    </source>
</evidence>
<proteinExistence type="predicted"/>